<dbReference type="Gene3D" id="2.40.160.200">
    <property type="entry name" value="LURP1-related"/>
    <property type="match status" value="1"/>
</dbReference>
<comment type="similarity">
    <text evidence="1">Belongs to the LOR family.</text>
</comment>
<dbReference type="PANTHER" id="PTHR31087">
    <property type="match status" value="1"/>
</dbReference>
<dbReference type="Pfam" id="PF04525">
    <property type="entry name" value="LOR"/>
    <property type="match status" value="1"/>
</dbReference>
<dbReference type="AlphaFoldDB" id="A0A1D1Z8P6"/>
<accession>A0A1D1Z8P6</accession>
<proteinExistence type="inferred from homology"/>
<organism evidence="3">
    <name type="scientific">Anthurium amnicola</name>
    <dbReference type="NCBI Taxonomy" id="1678845"/>
    <lineage>
        <taxon>Eukaryota</taxon>
        <taxon>Viridiplantae</taxon>
        <taxon>Streptophyta</taxon>
        <taxon>Embryophyta</taxon>
        <taxon>Tracheophyta</taxon>
        <taxon>Spermatophyta</taxon>
        <taxon>Magnoliopsida</taxon>
        <taxon>Liliopsida</taxon>
        <taxon>Araceae</taxon>
        <taxon>Pothoideae</taxon>
        <taxon>Potheae</taxon>
        <taxon>Anthurium</taxon>
    </lineage>
</organism>
<name>A0A1D1Z8P6_9ARAE</name>
<evidence type="ECO:0000256" key="2">
    <source>
        <dbReference type="SAM" id="MobiDB-lite"/>
    </source>
</evidence>
<dbReference type="SUPFAM" id="SSF54518">
    <property type="entry name" value="Tubby C-terminal domain-like"/>
    <property type="match status" value="1"/>
</dbReference>
<evidence type="ECO:0000256" key="1">
    <source>
        <dbReference type="ARBA" id="ARBA00005437"/>
    </source>
</evidence>
<dbReference type="EMBL" id="GDJX01004681">
    <property type="protein sequence ID" value="JAT63255.1"/>
    <property type="molecule type" value="Transcribed_RNA"/>
</dbReference>
<dbReference type="InterPro" id="IPR007612">
    <property type="entry name" value="LOR"/>
</dbReference>
<dbReference type="InterPro" id="IPR025659">
    <property type="entry name" value="Tubby-like_C"/>
</dbReference>
<protein>
    <submittedName>
        <fullName evidence="3">Protein LURP-one-related 5</fullName>
    </submittedName>
</protein>
<feature type="region of interest" description="Disordered" evidence="2">
    <location>
        <begin position="1"/>
        <end position="21"/>
    </location>
</feature>
<gene>
    <name evidence="3" type="primary">At1g80120</name>
    <name evidence="3" type="ORF">g.38440</name>
</gene>
<evidence type="ECO:0000313" key="3">
    <source>
        <dbReference type="EMBL" id="JAT63255.1"/>
    </source>
</evidence>
<reference evidence="3" key="1">
    <citation type="submission" date="2015-07" db="EMBL/GenBank/DDBJ databases">
        <title>Transcriptome Assembly of Anthurium amnicola.</title>
        <authorList>
            <person name="Suzuki J."/>
        </authorList>
    </citation>
    <scope>NUCLEOTIDE SEQUENCE</scope>
</reference>
<sequence>MSRIHPSERKQTQKKRAPVAKGAVRPSAWTVWKKSSMAFQGTDGFSVFDSEGRLAFRVDNYSRRSKCVAGDVVLMDAAGRALLTLRPQIMSMHDQWNCVEGDGGTKHTPTNPVFSMRKRSIFQNGDEAVVFMGGAKLPAAPSYRIDGCFWGRCCRIRLGGTGEVVAEITRKMATASVSLSDDVFCLLVQPSVVDVELVMAIVVVMDRICKKPHVTLMCS</sequence>
<feature type="compositionally biased region" description="Basic and acidic residues" evidence="2">
    <location>
        <begin position="1"/>
        <end position="11"/>
    </location>
</feature>
<dbReference type="InterPro" id="IPR038595">
    <property type="entry name" value="LOR_sf"/>
</dbReference>
<dbReference type="PANTHER" id="PTHR31087:SF95">
    <property type="entry name" value="EXPRESSED PROTEIN"/>
    <property type="match status" value="1"/>
</dbReference>